<protein>
    <submittedName>
        <fullName evidence="2">Uncharacterized protein</fullName>
    </submittedName>
</protein>
<gene>
    <name evidence="2" type="ORF">FHQ07_10120</name>
</gene>
<dbReference type="EMBL" id="CP040871">
    <property type="protein sequence ID" value="QDA57636.1"/>
    <property type="molecule type" value="Genomic_DNA"/>
</dbReference>
<organism evidence="2 3">
    <name type="scientific">Thermomonas aquatica</name>
    <dbReference type="NCBI Taxonomy" id="2202149"/>
    <lineage>
        <taxon>Bacteria</taxon>
        <taxon>Pseudomonadati</taxon>
        <taxon>Pseudomonadota</taxon>
        <taxon>Gammaproteobacteria</taxon>
        <taxon>Lysobacterales</taxon>
        <taxon>Lysobacteraceae</taxon>
        <taxon>Thermomonas</taxon>
    </lineage>
</organism>
<dbReference type="RefSeq" id="WP_139716687.1">
    <property type="nucleotide sequence ID" value="NZ_CP040871.1"/>
</dbReference>
<reference evidence="2 3" key="1">
    <citation type="submission" date="2019-06" db="EMBL/GenBank/DDBJ databases">
        <title>Thermomonas aquatica sp. nov., isolated from an industrial wastewater treatment plant.</title>
        <authorList>
            <person name="Jeon J.H."/>
            <person name="Park D.-S."/>
        </authorList>
    </citation>
    <scope>NUCLEOTIDE SEQUENCE [LARGE SCALE GENOMIC DNA]</scope>
    <source>
        <strain evidence="2 3">SY21</strain>
    </source>
</reference>
<evidence type="ECO:0000313" key="3">
    <source>
        <dbReference type="Proteomes" id="UP000308149"/>
    </source>
</evidence>
<evidence type="ECO:0000313" key="2">
    <source>
        <dbReference type="EMBL" id="QDA57636.1"/>
    </source>
</evidence>
<dbReference type="Proteomes" id="UP000308149">
    <property type="component" value="Chromosome"/>
</dbReference>
<keyword evidence="3" id="KW-1185">Reference proteome</keyword>
<sequence>MKSLQHVLWRGALALSLMAIGIGSGLGMPPALPAASSDGCAREAHALVADAARAGDAREPGTRPIVLRGPLTPVG</sequence>
<dbReference type="OrthoDB" id="10015538at2"/>
<dbReference type="AlphaFoldDB" id="A0A5B7ZT12"/>
<name>A0A5B7ZT12_9GAMM</name>
<dbReference type="KEGG" id="thes:FHQ07_10120"/>
<accession>A0A5B7ZT12</accession>
<evidence type="ECO:0000256" key="1">
    <source>
        <dbReference type="SAM" id="MobiDB-lite"/>
    </source>
</evidence>
<proteinExistence type="predicted"/>
<feature type="region of interest" description="Disordered" evidence="1">
    <location>
        <begin position="52"/>
        <end position="75"/>
    </location>
</feature>